<dbReference type="InterPro" id="IPR045865">
    <property type="entry name" value="ACT-like_dom_sf"/>
</dbReference>
<name>A0ABR7LCP5_9PSEU</name>
<evidence type="ECO:0000313" key="1">
    <source>
        <dbReference type="EMBL" id="MBC6450154.1"/>
    </source>
</evidence>
<proteinExistence type="predicted"/>
<dbReference type="Gene3D" id="3.30.70.260">
    <property type="match status" value="2"/>
</dbReference>
<sequence>MERAIVRDVRMDLSTARVEVTGVGHHPGTAARVFRLLDTLGVTATVAGGQAGVITFLAAPGPALERAVRQLGLRARVDRDIAVVTLRGAGLRTDPAVLSTFCEALLITSIRLDLVTAEATRISAVCARDRARDAVAALCEAFEVPVAEPLEVACAV</sequence>
<reference evidence="1 2" key="1">
    <citation type="submission" date="2020-06" db="EMBL/GenBank/DDBJ databases">
        <title>Actinokineospora xiongansis sp. nov., isolated from soil of Baiyangdian.</title>
        <authorList>
            <person name="Zhang X."/>
        </authorList>
    </citation>
    <scope>NUCLEOTIDE SEQUENCE [LARGE SCALE GENOMIC DNA]</scope>
    <source>
        <strain evidence="1 2">HBU206404</strain>
    </source>
</reference>
<dbReference type="RefSeq" id="WP_187223242.1">
    <property type="nucleotide sequence ID" value="NZ_JABVED010000014.1"/>
</dbReference>
<evidence type="ECO:0008006" key="3">
    <source>
        <dbReference type="Google" id="ProtNLM"/>
    </source>
</evidence>
<dbReference type="EMBL" id="JABVED010000014">
    <property type="protein sequence ID" value="MBC6450154.1"/>
    <property type="molecule type" value="Genomic_DNA"/>
</dbReference>
<keyword evidence="2" id="KW-1185">Reference proteome</keyword>
<organism evidence="1 2">
    <name type="scientific">Actinokineospora xionganensis</name>
    <dbReference type="NCBI Taxonomy" id="2684470"/>
    <lineage>
        <taxon>Bacteria</taxon>
        <taxon>Bacillati</taxon>
        <taxon>Actinomycetota</taxon>
        <taxon>Actinomycetes</taxon>
        <taxon>Pseudonocardiales</taxon>
        <taxon>Pseudonocardiaceae</taxon>
        <taxon>Actinokineospora</taxon>
    </lineage>
</organism>
<evidence type="ECO:0000313" key="2">
    <source>
        <dbReference type="Proteomes" id="UP000734823"/>
    </source>
</evidence>
<protein>
    <recommendedName>
        <fullName evidence="3">Aspartate kinase</fullName>
    </recommendedName>
</protein>
<accession>A0ABR7LCP5</accession>
<comment type="caution">
    <text evidence="1">The sequence shown here is derived from an EMBL/GenBank/DDBJ whole genome shotgun (WGS) entry which is preliminary data.</text>
</comment>
<gene>
    <name evidence="1" type="ORF">GPZ80_23620</name>
</gene>
<dbReference type="SUPFAM" id="SSF55021">
    <property type="entry name" value="ACT-like"/>
    <property type="match status" value="1"/>
</dbReference>
<dbReference type="Proteomes" id="UP000734823">
    <property type="component" value="Unassembled WGS sequence"/>
</dbReference>